<dbReference type="Proteomes" id="UP000324974">
    <property type="component" value="Chromosome"/>
</dbReference>
<dbReference type="EMBL" id="CP042425">
    <property type="protein sequence ID" value="QEL18513.1"/>
    <property type="molecule type" value="Genomic_DNA"/>
</dbReference>
<organism evidence="1 2">
    <name type="scientific">Limnoglobus roseus</name>
    <dbReference type="NCBI Taxonomy" id="2598579"/>
    <lineage>
        <taxon>Bacteria</taxon>
        <taxon>Pseudomonadati</taxon>
        <taxon>Planctomycetota</taxon>
        <taxon>Planctomycetia</taxon>
        <taxon>Gemmatales</taxon>
        <taxon>Gemmataceae</taxon>
        <taxon>Limnoglobus</taxon>
    </lineage>
</organism>
<sequence length="130" mass="14693">MLIEDVLKFKIAESDRLSEFMPRGTPVRWWPFGQPDSEVPVLAEIASRFGLEPGSPVVRVRLRGAIGLIEASRLLPLVEQPHEASKRRDEFIRAGGDVTCPRCGRFNYDHPTDQFDSCLTILCDLSRVKL</sequence>
<reference evidence="2" key="1">
    <citation type="submission" date="2019-08" db="EMBL/GenBank/DDBJ databases">
        <title>Limnoglobus roseus gen. nov., sp. nov., a novel freshwater planctomycete with a giant genome from the family Gemmataceae.</title>
        <authorList>
            <person name="Kulichevskaya I.S."/>
            <person name="Naumoff D.G."/>
            <person name="Miroshnikov K."/>
            <person name="Ivanova A."/>
            <person name="Philippov D.A."/>
            <person name="Hakobyan A."/>
            <person name="Rijpstra I.C."/>
            <person name="Sinninghe Damste J.S."/>
            <person name="Liesack W."/>
            <person name="Dedysh S.N."/>
        </authorList>
    </citation>
    <scope>NUCLEOTIDE SEQUENCE [LARGE SCALE GENOMIC DNA]</scope>
    <source>
        <strain evidence="2">PX52</strain>
    </source>
</reference>
<evidence type="ECO:0000313" key="2">
    <source>
        <dbReference type="Proteomes" id="UP000324974"/>
    </source>
</evidence>
<accession>A0A5C1AJY6</accession>
<gene>
    <name evidence="1" type="ORF">PX52LOC_05539</name>
</gene>
<name>A0A5C1AJY6_9BACT</name>
<protein>
    <submittedName>
        <fullName evidence="1">Uncharacterized protein</fullName>
    </submittedName>
</protein>
<keyword evidence="2" id="KW-1185">Reference proteome</keyword>
<proteinExistence type="predicted"/>
<evidence type="ECO:0000313" key="1">
    <source>
        <dbReference type="EMBL" id="QEL18513.1"/>
    </source>
</evidence>
<dbReference type="AlphaFoldDB" id="A0A5C1AJY6"/>
<dbReference type="RefSeq" id="WP_149113021.1">
    <property type="nucleotide sequence ID" value="NZ_CP042425.1"/>
</dbReference>
<dbReference type="KEGG" id="lrs:PX52LOC_05539"/>